<feature type="non-terminal residue" evidence="2">
    <location>
        <position position="1"/>
    </location>
</feature>
<keyword evidence="3" id="KW-1185">Reference proteome</keyword>
<dbReference type="Proteomes" id="UP000334340">
    <property type="component" value="Unassembled WGS sequence"/>
</dbReference>
<protein>
    <submittedName>
        <fullName evidence="2">Uncharacterized protein</fullName>
    </submittedName>
</protein>
<name>A0A564ZIK8_9BACT</name>
<evidence type="ECO:0000256" key="1">
    <source>
        <dbReference type="SAM" id="MobiDB-lite"/>
    </source>
</evidence>
<gene>
    <name evidence="2" type="ORF">MELA_01545</name>
</gene>
<proteinExistence type="predicted"/>
<organism evidence="2 3">
    <name type="scientific">Candidatus Methylomirabilis lanthanidiphila</name>
    <dbReference type="NCBI Taxonomy" id="2211376"/>
    <lineage>
        <taxon>Bacteria</taxon>
        <taxon>Candidatus Methylomirabilota</taxon>
        <taxon>Candidatus Methylomirabilia</taxon>
        <taxon>Candidatus Methylomirabilales</taxon>
        <taxon>Candidatus Methylomirabilaceae</taxon>
        <taxon>Candidatus Methylomirabilis</taxon>
    </lineage>
</organism>
<evidence type="ECO:0000313" key="3">
    <source>
        <dbReference type="Proteomes" id="UP000334340"/>
    </source>
</evidence>
<feature type="region of interest" description="Disordered" evidence="1">
    <location>
        <begin position="1"/>
        <end position="33"/>
    </location>
</feature>
<sequence length="76" mass="7908">RDGRAGNRPAPVEGGSTREGSAVEAAAESTDCQEPTAVVQVGFRTGQNQLPPTQDIRAQVSLDLESAGVGWWRGAS</sequence>
<dbReference type="AlphaFoldDB" id="A0A564ZIK8"/>
<reference evidence="2 3" key="1">
    <citation type="submission" date="2019-07" db="EMBL/GenBank/DDBJ databases">
        <authorList>
            <person name="Cremers G."/>
        </authorList>
    </citation>
    <scope>NUCLEOTIDE SEQUENCE [LARGE SCALE GENOMIC DNA]</scope>
</reference>
<dbReference type="EMBL" id="CABIKM010000022">
    <property type="protein sequence ID" value="VUZ85169.1"/>
    <property type="molecule type" value="Genomic_DNA"/>
</dbReference>
<accession>A0A564ZIK8</accession>
<evidence type="ECO:0000313" key="2">
    <source>
        <dbReference type="EMBL" id="VUZ85169.1"/>
    </source>
</evidence>